<dbReference type="VEuPathDB" id="TriTrypDB:TEOVI_000786800"/>
<dbReference type="RefSeq" id="XP_067078487.1">
    <property type="nucleotide sequence ID" value="XM_067222386.1"/>
</dbReference>
<organism evidence="2 3">
    <name type="scientific">Trypanosoma equiperdum</name>
    <dbReference type="NCBI Taxonomy" id="5694"/>
    <lineage>
        <taxon>Eukaryota</taxon>
        <taxon>Discoba</taxon>
        <taxon>Euglenozoa</taxon>
        <taxon>Kinetoplastea</taxon>
        <taxon>Metakinetoplastina</taxon>
        <taxon>Trypanosomatida</taxon>
        <taxon>Trypanosomatidae</taxon>
        <taxon>Trypanosoma</taxon>
    </lineage>
</organism>
<accession>A0A1G4I5R7</accession>
<dbReference type="Gene3D" id="2.20.110.10">
    <property type="entry name" value="Histone H3 K4-specific methyltransferase SET7/9 N-terminal domain"/>
    <property type="match status" value="2"/>
</dbReference>
<proteinExistence type="predicted"/>
<evidence type="ECO:0000256" key="1">
    <source>
        <dbReference type="ARBA" id="ARBA00022737"/>
    </source>
</evidence>
<dbReference type="SUPFAM" id="SSF82185">
    <property type="entry name" value="Histone H3 K4-specific methyltransferase SET7/9 N-terminal domain"/>
    <property type="match status" value="1"/>
</dbReference>
<evidence type="ECO:0000313" key="2">
    <source>
        <dbReference type="EMBL" id="SCU67127.1"/>
    </source>
</evidence>
<keyword evidence="3" id="KW-1185">Reference proteome</keyword>
<dbReference type="PANTHER" id="PTHR46917">
    <property type="entry name" value="MORN REPEAT-CONTAINING PROTEIN 2"/>
    <property type="match status" value="1"/>
</dbReference>
<protein>
    <submittedName>
        <fullName evidence="2">MORN repeat, putative</fullName>
    </submittedName>
</protein>
<comment type="caution">
    <text evidence="2">The sequence shown here is derived from an EMBL/GenBank/DDBJ whole genome shotgun (WGS) entry which is preliminary data.</text>
</comment>
<dbReference type="Pfam" id="PF02493">
    <property type="entry name" value="MORN"/>
    <property type="match status" value="4"/>
</dbReference>
<evidence type="ECO:0000313" key="3">
    <source>
        <dbReference type="Proteomes" id="UP000195570"/>
    </source>
</evidence>
<dbReference type="AlphaFoldDB" id="A0A1G4I5R7"/>
<dbReference type="SMART" id="SM00698">
    <property type="entry name" value="MORN"/>
    <property type="match status" value="3"/>
</dbReference>
<dbReference type="InterPro" id="IPR003409">
    <property type="entry name" value="MORN"/>
</dbReference>
<dbReference type="PANTHER" id="PTHR46917:SF1">
    <property type="entry name" value="MORN REPEAT-CONTAINING PROTEIN 2"/>
    <property type="match status" value="1"/>
</dbReference>
<dbReference type="FunFam" id="2.20.110.10:FF:000025">
    <property type="entry name" value="MORN repeat, putative"/>
    <property type="match status" value="1"/>
</dbReference>
<dbReference type="EMBL" id="CZPT02000691">
    <property type="protein sequence ID" value="SCU67127.1"/>
    <property type="molecule type" value="Genomic_DNA"/>
</dbReference>
<sequence>MPPKKKVERKEEQVFVEENGSYVHQREMARYTGGVRRLTDSNFCCRHGQGTYSSPLIHYEGNWSEDEMHGNGTLRFLVSGDSYTGQFVHGVMEGCGTYIWASGAMYDGGWRGNRMHGLGTYTDVGGKVWSGKFYNGSGPGLTPCVTTGGGVAAADKRDVLKDEKEG</sequence>
<reference evidence="2" key="1">
    <citation type="submission" date="2016-09" db="EMBL/GenBank/DDBJ databases">
        <authorList>
            <person name="Hebert L."/>
            <person name="Moumen B."/>
        </authorList>
    </citation>
    <scope>NUCLEOTIDE SEQUENCE [LARGE SCALE GENOMIC DNA]</scope>
    <source>
        <strain evidence="2">OVI</strain>
    </source>
</reference>
<dbReference type="InterPro" id="IPR052849">
    <property type="entry name" value="MORN_repeat_protein"/>
</dbReference>
<gene>
    <name evidence="2" type="ORF">TEOVI_000786800</name>
</gene>
<dbReference type="Proteomes" id="UP000195570">
    <property type="component" value="Unassembled WGS sequence"/>
</dbReference>
<name>A0A1G4I5R7_TRYEQ</name>
<keyword evidence="1" id="KW-0677">Repeat</keyword>
<dbReference type="GeneID" id="92381802"/>